<dbReference type="RefSeq" id="WP_179236377.1">
    <property type="nucleotide sequence ID" value="NZ_JACBNQ010000001.1"/>
</dbReference>
<accession>A0A974GUU5</accession>
<evidence type="ECO:0000313" key="3">
    <source>
        <dbReference type="Proteomes" id="UP000611629"/>
    </source>
</evidence>
<reference evidence="2" key="1">
    <citation type="submission" date="2020-07" db="EMBL/GenBank/DDBJ databases">
        <title>Genomic analysis of a strain of Sedimentibacter Hydroxybenzoicus DSM7310.</title>
        <authorList>
            <person name="Ma S."/>
        </authorList>
    </citation>
    <scope>NUCLEOTIDE SEQUENCE</scope>
    <source>
        <strain evidence="2">DSM 7310</strain>
    </source>
</reference>
<protein>
    <submittedName>
        <fullName evidence="2">DNA-binding protein</fullName>
    </submittedName>
</protein>
<dbReference type="EMBL" id="JACBNQ010000001">
    <property type="protein sequence ID" value="NYB72696.1"/>
    <property type="molecule type" value="Genomic_DNA"/>
</dbReference>
<dbReference type="AlphaFoldDB" id="A0A974GUU5"/>
<dbReference type="InterPro" id="IPR054656">
    <property type="entry name" value="DVU_1557-like"/>
</dbReference>
<name>A0A974GUU5_SEDHY</name>
<proteinExistence type="predicted"/>
<dbReference type="NCBIfam" id="NF045645">
    <property type="entry name" value="DVU_1557_fam"/>
    <property type="match status" value="1"/>
</dbReference>
<dbReference type="InterPro" id="IPR055902">
    <property type="entry name" value="DUF7479"/>
</dbReference>
<dbReference type="Pfam" id="PF24292">
    <property type="entry name" value="DUF7479"/>
    <property type="match status" value="1"/>
</dbReference>
<keyword evidence="2" id="KW-0238">DNA-binding</keyword>
<keyword evidence="3" id="KW-1185">Reference proteome</keyword>
<dbReference type="Proteomes" id="UP000611629">
    <property type="component" value="Unassembled WGS sequence"/>
</dbReference>
<comment type="caution">
    <text evidence="2">The sequence shown here is derived from an EMBL/GenBank/DDBJ whole genome shotgun (WGS) entry which is preliminary data.</text>
</comment>
<evidence type="ECO:0000259" key="1">
    <source>
        <dbReference type="Pfam" id="PF24292"/>
    </source>
</evidence>
<evidence type="ECO:0000313" key="2">
    <source>
        <dbReference type="EMBL" id="NYB72696.1"/>
    </source>
</evidence>
<gene>
    <name evidence="2" type="ORF">HZF24_00925</name>
</gene>
<sequence length="63" mass="7426">MTEKKIICFKCNKELVPKKTYFNYLEHSFFTDILSCPDCGEVFISEELVKGRISEVEMQLEDK</sequence>
<organism evidence="2 3">
    <name type="scientific">Sedimentibacter hydroxybenzoicus DSM 7310</name>
    <dbReference type="NCBI Taxonomy" id="1123245"/>
    <lineage>
        <taxon>Bacteria</taxon>
        <taxon>Bacillati</taxon>
        <taxon>Bacillota</taxon>
        <taxon>Tissierellia</taxon>
        <taxon>Sedimentibacter</taxon>
    </lineage>
</organism>
<feature type="domain" description="DUF7479" evidence="1">
    <location>
        <begin position="5"/>
        <end position="63"/>
    </location>
</feature>
<dbReference type="GO" id="GO:0003677">
    <property type="term" value="F:DNA binding"/>
    <property type="evidence" value="ECO:0007669"/>
    <property type="project" value="UniProtKB-KW"/>
</dbReference>